<reference evidence="3" key="2">
    <citation type="submission" date="2022-01" db="EMBL/GenBank/DDBJ databases">
        <authorList>
            <person name="Yamashiro T."/>
            <person name="Shiraishi A."/>
            <person name="Satake H."/>
            <person name="Nakayama K."/>
        </authorList>
    </citation>
    <scope>NUCLEOTIDE SEQUENCE</scope>
</reference>
<dbReference type="PANTHER" id="PTHR33067">
    <property type="entry name" value="RNA-DIRECTED DNA POLYMERASE-RELATED"/>
    <property type="match status" value="1"/>
</dbReference>
<dbReference type="Gene3D" id="2.40.70.10">
    <property type="entry name" value="Acid Proteases"/>
    <property type="match status" value="1"/>
</dbReference>
<dbReference type="EMBL" id="BQNB010012775">
    <property type="protein sequence ID" value="GJT07726.1"/>
    <property type="molecule type" value="Genomic_DNA"/>
</dbReference>
<accession>A0ABQ5B2R7</accession>
<dbReference type="InterPro" id="IPR021109">
    <property type="entry name" value="Peptidase_aspartic_dom_sf"/>
</dbReference>
<keyword evidence="1" id="KW-0175">Coiled coil</keyword>
<sequence>MAISKPPPKLNRWLLANRHLEKSPNCYGESRQEDIRRPVPRPLVFFGPQRNPNDPPRYLYNKDLFFLKNGNTKEKKYIHSLHKIHAERFPEVDLEEKMNRWIRKEFKNFNEDVRLKIQHWKDSWHKIVYKQNQRRFINNLEDYFSKHMITEVVRITNDQPHDLDFIEQIIVMRENDKPDSFSKADFKYLNKNDIEDLKRVHDFQLGFKSYQIKVNLTAPTLKFLGIEAYEPYLIVDKPNTGLIYLNNKYEKRVMYLVEIVKFCDAMLEKVKKFYQNTKSNRKNHEKIIQGLETKVKTLKNEVEGRTNGGKFKECKAIFTEDGSPLYTPFHYSLGEIEYFSANSGFSDNEGQETNKSKNDEMLVTLDIKQVPQEEKQSVSYYVEPYEPPIPFPRRLEHHTEEALVHKPMESLKKIRINRPLLKEIRQIDDYAKHMKNLVANKPKTKEDDKVKMNPRRLDFNKADLGAMISIMPFSMYKRLGLRKLEQINMVIEMVDNTKCTPKGIVKNLLIKIKKFIFPVDFFILEMVEDFRMPIILGRPLLATAHAKVDIFRKSISLEVGNAKVIFKMRRRNSLQDDRGSKGDTFNTLRKIGYIGEALLGKHNDSEQVDLEWEELSFNDWVRIKFGKICKMTKDRILKDHWRERLGDEEDGTDDNEDWRTSRKAGKIRQTQF</sequence>
<feature type="region of interest" description="Disordered" evidence="2">
    <location>
        <begin position="648"/>
        <end position="672"/>
    </location>
</feature>
<dbReference type="CDD" id="cd00303">
    <property type="entry name" value="retropepsin_like"/>
    <property type="match status" value="1"/>
</dbReference>
<dbReference type="Pfam" id="PF08284">
    <property type="entry name" value="RVP_2"/>
    <property type="match status" value="1"/>
</dbReference>
<organism evidence="3 4">
    <name type="scientific">Tanacetum coccineum</name>
    <dbReference type="NCBI Taxonomy" id="301880"/>
    <lineage>
        <taxon>Eukaryota</taxon>
        <taxon>Viridiplantae</taxon>
        <taxon>Streptophyta</taxon>
        <taxon>Embryophyta</taxon>
        <taxon>Tracheophyta</taxon>
        <taxon>Spermatophyta</taxon>
        <taxon>Magnoliopsida</taxon>
        <taxon>eudicotyledons</taxon>
        <taxon>Gunneridae</taxon>
        <taxon>Pentapetalae</taxon>
        <taxon>asterids</taxon>
        <taxon>campanulids</taxon>
        <taxon>Asterales</taxon>
        <taxon>Asteraceae</taxon>
        <taxon>Asteroideae</taxon>
        <taxon>Anthemideae</taxon>
        <taxon>Anthemidinae</taxon>
        <taxon>Tanacetum</taxon>
    </lineage>
</organism>
<gene>
    <name evidence="3" type="ORF">Tco_0842188</name>
</gene>
<evidence type="ECO:0000256" key="2">
    <source>
        <dbReference type="SAM" id="MobiDB-lite"/>
    </source>
</evidence>
<keyword evidence="4" id="KW-1185">Reference proteome</keyword>
<dbReference type="PANTHER" id="PTHR33067:SF9">
    <property type="entry name" value="RNA-DIRECTED DNA POLYMERASE"/>
    <property type="match status" value="1"/>
</dbReference>
<dbReference type="Proteomes" id="UP001151760">
    <property type="component" value="Unassembled WGS sequence"/>
</dbReference>
<evidence type="ECO:0000313" key="4">
    <source>
        <dbReference type="Proteomes" id="UP001151760"/>
    </source>
</evidence>
<evidence type="ECO:0000313" key="3">
    <source>
        <dbReference type="EMBL" id="GJT07726.1"/>
    </source>
</evidence>
<protein>
    <submittedName>
        <fullName evidence="3">Gag-pol polyprotein</fullName>
    </submittedName>
</protein>
<name>A0ABQ5B2R7_9ASTR</name>
<reference evidence="3" key="1">
    <citation type="journal article" date="2022" name="Int. J. Mol. Sci.">
        <title>Draft Genome of Tanacetum Coccineum: Genomic Comparison of Closely Related Tanacetum-Family Plants.</title>
        <authorList>
            <person name="Yamashiro T."/>
            <person name="Shiraishi A."/>
            <person name="Nakayama K."/>
            <person name="Satake H."/>
        </authorList>
    </citation>
    <scope>NUCLEOTIDE SEQUENCE</scope>
</reference>
<evidence type="ECO:0000256" key="1">
    <source>
        <dbReference type="SAM" id="Coils"/>
    </source>
</evidence>
<feature type="coiled-coil region" evidence="1">
    <location>
        <begin position="274"/>
        <end position="301"/>
    </location>
</feature>
<proteinExistence type="predicted"/>
<comment type="caution">
    <text evidence="3">The sequence shown here is derived from an EMBL/GenBank/DDBJ whole genome shotgun (WGS) entry which is preliminary data.</text>
</comment>